<keyword evidence="1" id="KW-0175">Coiled coil</keyword>
<dbReference type="AlphaFoldDB" id="A0A9P4HTM1"/>
<dbReference type="EMBL" id="ML978734">
    <property type="protein sequence ID" value="KAF2085070.1"/>
    <property type="molecule type" value="Genomic_DNA"/>
</dbReference>
<keyword evidence="4" id="KW-1185">Reference proteome</keyword>
<gene>
    <name evidence="3" type="ORF">K490DRAFT_59054</name>
</gene>
<comment type="caution">
    <text evidence="3">The sequence shown here is derived from an EMBL/GenBank/DDBJ whole genome shotgun (WGS) entry which is preliminary data.</text>
</comment>
<evidence type="ECO:0000256" key="2">
    <source>
        <dbReference type="SAM" id="MobiDB-lite"/>
    </source>
</evidence>
<reference evidence="3" key="1">
    <citation type="journal article" date="2020" name="Stud. Mycol.">
        <title>101 Dothideomycetes genomes: a test case for predicting lifestyles and emergence of pathogens.</title>
        <authorList>
            <person name="Haridas S."/>
            <person name="Albert R."/>
            <person name="Binder M."/>
            <person name="Bloem J."/>
            <person name="Labutti K."/>
            <person name="Salamov A."/>
            <person name="Andreopoulos B."/>
            <person name="Baker S."/>
            <person name="Barry K."/>
            <person name="Bills G."/>
            <person name="Bluhm B."/>
            <person name="Cannon C."/>
            <person name="Castanera R."/>
            <person name="Culley D."/>
            <person name="Daum C."/>
            <person name="Ezra D."/>
            <person name="Gonzalez J."/>
            <person name="Henrissat B."/>
            <person name="Kuo A."/>
            <person name="Liang C."/>
            <person name="Lipzen A."/>
            <person name="Lutzoni F."/>
            <person name="Magnuson J."/>
            <person name="Mondo S."/>
            <person name="Nolan M."/>
            <person name="Ohm R."/>
            <person name="Pangilinan J."/>
            <person name="Park H.-J."/>
            <person name="Ramirez L."/>
            <person name="Alfaro M."/>
            <person name="Sun H."/>
            <person name="Tritt A."/>
            <person name="Yoshinaga Y."/>
            <person name="Zwiers L.-H."/>
            <person name="Turgeon B."/>
            <person name="Goodwin S."/>
            <person name="Spatafora J."/>
            <person name="Crous P."/>
            <person name="Grigoriev I."/>
        </authorList>
    </citation>
    <scope>NUCLEOTIDE SEQUENCE</scope>
    <source>
        <strain evidence="3">CBS 121410</strain>
    </source>
</reference>
<protein>
    <submittedName>
        <fullName evidence="3">Uncharacterized protein</fullName>
    </submittedName>
</protein>
<dbReference type="Proteomes" id="UP000799776">
    <property type="component" value="Unassembled WGS sequence"/>
</dbReference>
<accession>A0A9P4HTM1</accession>
<name>A0A9P4HTM1_9PEZI</name>
<proteinExistence type="predicted"/>
<organism evidence="3 4">
    <name type="scientific">Saccharata proteae CBS 121410</name>
    <dbReference type="NCBI Taxonomy" id="1314787"/>
    <lineage>
        <taxon>Eukaryota</taxon>
        <taxon>Fungi</taxon>
        <taxon>Dikarya</taxon>
        <taxon>Ascomycota</taxon>
        <taxon>Pezizomycotina</taxon>
        <taxon>Dothideomycetes</taxon>
        <taxon>Dothideomycetes incertae sedis</taxon>
        <taxon>Botryosphaeriales</taxon>
        <taxon>Saccharataceae</taxon>
        <taxon>Saccharata</taxon>
    </lineage>
</organism>
<feature type="coiled-coil region" evidence="1">
    <location>
        <begin position="31"/>
        <end position="58"/>
    </location>
</feature>
<feature type="coiled-coil region" evidence="1">
    <location>
        <begin position="87"/>
        <end position="114"/>
    </location>
</feature>
<feature type="region of interest" description="Disordered" evidence="2">
    <location>
        <begin position="153"/>
        <end position="195"/>
    </location>
</feature>
<feature type="compositionally biased region" description="Basic and acidic residues" evidence="2">
    <location>
        <begin position="154"/>
        <end position="185"/>
    </location>
</feature>
<evidence type="ECO:0000313" key="3">
    <source>
        <dbReference type="EMBL" id="KAF2085070.1"/>
    </source>
</evidence>
<sequence length="247" mass="28178">MDDFTMEQQRRGMPNGQYLVLNEPADLNASANRAESEMASLKEKHESALDELSKSRTENKLAEEALAHNRETGIEMKRICDKLYDALERKEGALQESREATRQAQEQLAALAKERHSVLDELSRVQEAYNARLTCNQQMRIRAKELCQGLQRQLHADSKRSERTQIERTRIERKDGDSMDHDEPPQSKNMRSKTPIAAFRSAMEVVKKLEAERAEACKLLAELELMLDNRGEELADELAKAGLKPSE</sequence>
<evidence type="ECO:0000313" key="4">
    <source>
        <dbReference type="Proteomes" id="UP000799776"/>
    </source>
</evidence>
<evidence type="ECO:0000256" key="1">
    <source>
        <dbReference type="SAM" id="Coils"/>
    </source>
</evidence>